<comment type="caution">
    <text evidence="1">The sequence shown here is derived from an EMBL/GenBank/DDBJ whole genome shotgun (WGS) entry which is preliminary data.</text>
</comment>
<dbReference type="RefSeq" id="WP_183947472.1">
    <property type="nucleotide sequence ID" value="NZ_JACHHX010000004.1"/>
</dbReference>
<organism evidence="1 2">
    <name type="scientific">Rehaibacterium terrae</name>
    <dbReference type="NCBI Taxonomy" id="1341696"/>
    <lineage>
        <taxon>Bacteria</taxon>
        <taxon>Pseudomonadati</taxon>
        <taxon>Pseudomonadota</taxon>
        <taxon>Gammaproteobacteria</taxon>
        <taxon>Lysobacterales</taxon>
        <taxon>Lysobacteraceae</taxon>
        <taxon>Rehaibacterium</taxon>
    </lineage>
</organism>
<protein>
    <submittedName>
        <fullName evidence="1">Uncharacterized protein (DUF1697 family)</fullName>
    </submittedName>
</protein>
<gene>
    <name evidence="1" type="ORF">HNQ58_000775</name>
</gene>
<dbReference type="Gene3D" id="3.30.70.1280">
    <property type="entry name" value="SP0830-like domains"/>
    <property type="match status" value="1"/>
</dbReference>
<dbReference type="SUPFAM" id="SSF160379">
    <property type="entry name" value="SP0830-like"/>
    <property type="match status" value="1"/>
</dbReference>
<evidence type="ECO:0000313" key="1">
    <source>
        <dbReference type="EMBL" id="MBB5014898.1"/>
    </source>
</evidence>
<proteinExistence type="predicted"/>
<dbReference type="PANTHER" id="PTHR36439:SF1">
    <property type="entry name" value="DUF1697 DOMAIN-CONTAINING PROTEIN"/>
    <property type="match status" value="1"/>
</dbReference>
<dbReference type="PIRSF" id="PIRSF008502">
    <property type="entry name" value="UCP008502"/>
    <property type="match status" value="1"/>
</dbReference>
<sequence length="177" mass="19223">MNTWIALLRGINVGSTRSLPMKSLIALIQSLGGEDVRTYIQSGNVVFRHRDARRLAGTLRDAIARECGFAPDVLVFDAARLRAIAAANPFPEADAAPTRVHVFFLAAPATAPDLDALERHRSGSERYVLGEHAFYLHTPDGFGKSRLAERAEKALGVAATARNWRTVSKLLEMAGGD</sequence>
<dbReference type="PANTHER" id="PTHR36439">
    <property type="entry name" value="BLL4334 PROTEIN"/>
    <property type="match status" value="1"/>
</dbReference>
<name>A0A7W8DD16_9GAMM</name>
<reference evidence="1 2" key="1">
    <citation type="submission" date="2020-08" db="EMBL/GenBank/DDBJ databases">
        <title>Genomic Encyclopedia of Type Strains, Phase IV (KMG-IV): sequencing the most valuable type-strain genomes for metagenomic binning, comparative biology and taxonomic classification.</title>
        <authorList>
            <person name="Goeker M."/>
        </authorList>
    </citation>
    <scope>NUCLEOTIDE SEQUENCE [LARGE SCALE GENOMIC DNA]</scope>
    <source>
        <strain evidence="1 2">DSM 25897</strain>
    </source>
</reference>
<dbReference type="Pfam" id="PF08002">
    <property type="entry name" value="DUF1697"/>
    <property type="match status" value="1"/>
</dbReference>
<dbReference type="InterPro" id="IPR012545">
    <property type="entry name" value="DUF1697"/>
</dbReference>
<dbReference type="AlphaFoldDB" id="A0A7W8DD16"/>
<accession>A0A7W8DD16</accession>
<dbReference type="Proteomes" id="UP000519004">
    <property type="component" value="Unassembled WGS sequence"/>
</dbReference>
<dbReference type="EMBL" id="JACHHX010000004">
    <property type="protein sequence ID" value="MBB5014898.1"/>
    <property type="molecule type" value="Genomic_DNA"/>
</dbReference>
<evidence type="ECO:0000313" key="2">
    <source>
        <dbReference type="Proteomes" id="UP000519004"/>
    </source>
</evidence>
<keyword evidence="2" id="KW-1185">Reference proteome</keyword>